<dbReference type="STRING" id="62062.ENSHHUP00000043125"/>
<dbReference type="GeneTree" id="ENSGT00390000004145"/>
<reference evidence="1" key="2">
    <citation type="submission" date="2025-08" db="UniProtKB">
        <authorList>
            <consortium name="Ensembl"/>
        </authorList>
    </citation>
    <scope>IDENTIFICATION</scope>
</reference>
<reference evidence="1" key="3">
    <citation type="submission" date="2025-09" db="UniProtKB">
        <authorList>
            <consortium name="Ensembl"/>
        </authorList>
    </citation>
    <scope>IDENTIFICATION</scope>
</reference>
<keyword evidence="2" id="KW-1185">Reference proteome</keyword>
<dbReference type="Proteomes" id="UP000314982">
    <property type="component" value="Unassembled WGS sequence"/>
</dbReference>
<dbReference type="PANTHER" id="PTHR13333:SF7">
    <property type="entry name" value="M-AAA PROTEASE-INTERACTING PROTEIN 1, MITOCHONDRIAL"/>
    <property type="match status" value="1"/>
</dbReference>
<protein>
    <submittedName>
        <fullName evidence="1">Si:dkey-82o10.4</fullName>
    </submittedName>
</protein>
<evidence type="ECO:0000313" key="2">
    <source>
        <dbReference type="Proteomes" id="UP000314982"/>
    </source>
</evidence>
<proteinExistence type="predicted"/>
<dbReference type="GO" id="GO:0005743">
    <property type="term" value="C:mitochondrial inner membrane"/>
    <property type="evidence" value="ECO:0007669"/>
    <property type="project" value="TreeGrafter"/>
</dbReference>
<name>A0A4W5N0H7_9TELE</name>
<sequence>MMQRFTCISTCRELGGLVKRSYVSSLASPVNRTYSTMPQQPLSRSLTSVYTCTAGPLGEPTTLCSLHNLRRQSVVFSHHKYRHYCTEIENERKRTGGHGHHGITVVGIPDPLTWIRNKVHIYLIELYFQLGINSVEFDNGVKQALVHVSTMMSNGNFEELRGLVSTEMVVYAQQRCRALSETQRRHLAISLDDIIFILPEEVSIVFDSNGRKFCFIVIRFWHMSTADVPEDPESTKIFKMAATEEDGPQKKIVTAVYEERLGDVWKHTHLYVRFHRELTRGAEPDWTVTNIWHWHWKQIG</sequence>
<dbReference type="PANTHER" id="PTHR13333">
    <property type="entry name" value="M-AAA PROTEASE-INTERACTING PROTEIN 1, MITOCHONDRIAL"/>
    <property type="match status" value="1"/>
</dbReference>
<accession>A0A4W5N0H7</accession>
<reference evidence="2" key="1">
    <citation type="submission" date="2018-06" db="EMBL/GenBank/DDBJ databases">
        <title>Genome assembly of Danube salmon.</title>
        <authorList>
            <person name="Macqueen D.J."/>
            <person name="Gundappa M.K."/>
        </authorList>
    </citation>
    <scope>NUCLEOTIDE SEQUENCE [LARGE SCALE GENOMIC DNA]</scope>
</reference>
<evidence type="ECO:0000313" key="1">
    <source>
        <dbReference type="Ensembl" id="ENSHHUP00000043125.1"/>
    </source>
</evidence>
<organism evidence="1 2">
    <name type="scientific">Hucho hucho</name>
    <name type="common">huchen</name>
    <dbReference type="NCBI Taxonomy" id="62062"/>
    <lineage>
        <taxon>Eukaryota</taxon>
        <taxon>Metazoa</taxon>
        <taxon>Chordata</taxon>
        <taxon>Craniata</taxon>
        <taxon>Vertebrata</taxon>
        <taxon>Euteleostomi</taxon>
        <taxon>Actinopterygii</taxon>
        <taxon>Neopterygii</taxon>
        <taxon>Teleostei</taxon>
        <taxon>Protacanthopterygii</taxon>
        <taxon>Salmoniformes</taxon>
        <taxon>Salmonidae</taxon>
        <taxon>Salmoninae</taxon>
        <taxon>Hucho</taxon>
    </lineage>
</organism>
<dbReference type="GO" id="GO:0032979">
    <property type="term" value="P:protein insertion into mitochondrial inner membrane from matrix"/>
    <property type="evidence" value="ECO:0007669"/>
    <property type="project" value="TreeGrafter"/>
</dbReference>
<dbReference type="AlphaFoldDB" id="A0A4W5N0H7"/>
<dbReference type="Ensembl" id="ENSHHUT00000044747.1">
    <property type="protein sequence ID" value="ENSHHUP00000043125.1"/>
    <property type="gene ID" value="ENSHHUG00000026512.1"/>
</dbReference>
<dbReference type="GO" id="GO:0043022">
    <property type="term" value="F:ribosome binding"/>
    <property type="evidence" value="ECO:0007669"/>
    <property type="project" value="TreeGrafter"/>
</dbReference>